<reference evidence="2" key="1">
    <citation type="submission" date="2020-02" db="EMBL/GenBank/DDBJ databases">
        <authorList>
            <person name="Meier V. D."/>
        </authorList>
    </citation>
    <scope>NUCLEOTIDE SEQUENCE</scope>
    <source>
        <strain evidence="2">AVDCRST_MAG04</strain>
    </source>
</reference>
<keyword evidence="1" id="KW-0472">Membrane</keyword>
<organism evidence="2">
    <name type="scientific">uncultured Acetobacteraceae bacterium</name>
    <dbReference type="NCBI Taxonomy" id="169975"/>
    <lineage>
        <taxon>Bacteria</taxon>
        <taxon>Pseudomonadati</taxon>
        <taxon>Pseudomonadota</taxon>
        <taxon>Alphaproteobacteria</taxon>
        <taxon>Acetobacterales</taxon>
        <taxon>Acetobacteraceae</taxon>
        <taxon>environmental samples</taxon>
    </lineage>
</organism>
<keyword evidence="1" id="KW-1133">Transmembrane helix</keyword>
<accession>A0A6J4HRW0</accession>
<keyword evidence="1" id="KW-0812">Transmembrane</keyword>
<evidence type="ECO:0000313" key="2">
    <source>
        <dbReference type="EMBL" id="CAA9231168.1"/>
    </source>
</evidence>
<proteinExistence type="predicted"/>
<evidence type="ECO:0008006" key="3">
    <source>
        <dbReference type="Google" id="ProtNLM"/>
    </source>
</evidence>
<feature type="transmembrane region" description="Helical" evidence="1">
    <location>
        <begin position="89"/>
        <end position="106"/>
    </location>
</feature>
<dbReference type="AlphaFoldDB" id="A0A6J4HRW0"/>
<gene>
    <name evidence="2" type="ORF">AVDCRST_MAG04-1132</name>
</gene>
<sequence length="107" mass="10354">MDGAATVPLLLTAAAMLALRGAGMLLAGTLRPDHPFIQWAAAVSQAVLAAFVTLAVIAPAGALASLPLAARVAALAAGLAAHAATGGRMLPSLGAGLAALLLVRALL</sequence>
<name>A0A6J4HRW0_9PROT</name>
<dbReference type="EMBL" id="CADCTL010000082">
    <property type="protein sequence ID" value="CAA9231168.1"/>
    <property type="molecule type" value="Genomic_DNA"/>
</dbReference>
<evidence type="ECO:0000256" key="1">
    <source>
        <dbReference type="SAM" id="Phobius"/>
    </source>
</evidence>
<protein>
    <recommendedName>
        <fullName evidence="3">Branched-chain amino acid transport</fullName>
    </recommendedName>
</protein>